<comment type="caution">
    <text evidence="3">The sequence shown here is derived from an EMBL/GenBank/DDBJ whole genome shotgun (WGS) entry which is preliminary data.</text>
</comment>
<accession>A0A4C1V168</accession>
<gene>
    <name evidence="3" type="primary">PGBD4</name>
    <name evidence="3" type="ORF">EVAR_21035_1</name>
</gene>
<dbReference type="PANTHER" id="PTHR46599">
    <property type="entry name" value="PIGGYBAC TRANSPOSABLE ELEMENT-DERIVED PROTEIN 4"/>
    <property type="match status" value="1"/>
</dbReference>
<organism evidence="3 4">
    <name type="scientific">Eumeta variegata</name>
    <name type="common">Bagworm moth</name>
    <name type="synonym">Eumeta japonica</name>
    <dbReference type="NCBI Taxonomy" id="151549"/>
    <lineage>
        <taxon>Eukaryota</taxon>
        <taxon>Metazoa</taxon>
        <taxon>Ecdysozoa</taxon>
        <taxon>Arthropoda</taxon>
        <taxon>Hexapoda</taxon>
        <taxon>Insecta</taxon>
        <taxon>Pterygota</taxon>
        <taxon>Neoptera</taxon>
        <taxon>Endopterygota</taxon>
        <taxon>Lepidoptera</taxon>
        <taxon>Glossata</taxon>
        <taxon>Ditrysia</taxon>
        <taxon>Tineoidea</taxon>
        <taxon>Psychidae</taxon>
        <taxon>Oiketicinae</taxon>
        <taxon>Eumeta</taxon>
    </lineage>
</organism>
<proteinExistence type="predicted"/>
<protein>
    <submittedName>
        <fullName evidence="3">PiggyBac transposable element-derived protein 4</fullName>
    </submittedName>
</protein>
<dbReference type="InterPro" id="IPR029526">
    <property type="entry name" value="PGBD"/>
</dbReference>
<evidence type="ECO:0000313" key="4">
    <source>
        <dbReference type="Proteomes" id="UP000299102"/>
    </source>
</evidence>
<feature type="compositionally biased region" description="Basic and acidic residues" evidence="1">
    <location>
        <begin position="202"/>
        <end position="216"/>
    </location>
</feature>
<dbReference type="Pfam" id="PF13843">
    <property type="entry name" value="DDE_Tnp_1_7"/>
    <property type="match status" value="1"/>
</dbReference>
<dbReference type="OrthoDB" id="75807at2759"/>
<dbReference type="STRING" id="151549.A0A4C1V168"/>
<sequence length="216" mass="25458">MISTFHDNSTYTGTRAGEECEKPICVKDYNTTMGDIDLKYQKLSMYPMERKRGLKWYIKMFKRLLNTCVHNAYILYKDSHNKRYDEKNIMTHRDFRYQIAVSLKMRHVPPAPVRSLISRSELRLDRTKNHMPIRGDNLCCQMCSLKYAIRSRAVIQCSVCKVGLCVLKDDCFLEYHSVETLPPRRLKRDKPKRGHGLGRQNRRNEHTEPTPLTSKE</sequence>
<evidence type="ECO:0000259" key="2">
    <source>
        <dbReference type="Pfam" id="PF13843"/>
    </source>
</evidence>
<dbReference type="AlphaFoldDB" id="A0A4C1V168"/>
<feature type="region of interest" description="Disordered" evidence="1">
    <location>
        <begin position="184"/>
        <end position="216"/>
    </location>
</feature>
<reference evidence="3 4" key="1">
    <citation type="journal article" date="2019" name="Commun. Biol.">
        <title>The bagworm genome reveals a unique fibroin gene that provides high tensile strength.</title>
        <authorList>
            <person name="Kono N."/>
            <person name="Nakamura H."/>
            <person name="Ohtoshi R."/>
            <person name="Tomita M."/>
            <person name="Numata K."/>
            <person name="Arakawa K."/>
        </authorList>
    </citation>
    <scope>NUCLEOTIDE SEQUENCE [LARGE SCALE GENOMIC DNA]</scope>
</reference>
<keyword evidence="4" id="KW-1185">Reference proteome</keyword>
<dbReference type="EMBL" id="BGZK01000254">
    <property type="protein sequence ID" value="GBP32002.1"/>
    <property type="molecule type" value="Genomic_DNA"/>
</dbReference>
<evidence type="ECO:0000256" key="1">
    <source>
        <dbReference type="SAM" id="MobiDB-lite"/>
    </source>
</evidence>
<feature type="compositionally biased region" description="Basic residues" evidence="1">
    <location>
        <begin position="184"/>
        <end position="196"/>
    </location>
</feature>
<evidence type="ECO:0000313" key="3">
    <source>
        <dbReference type="EMBL" id="GBP32002.1"/>
    </source>
</evidence>
<dbReference type="PANTHER" id="PTHR46599:SF3">
    <property type="entry name" value="PIGGYBAC TRANSPOSABLE ELEMENT-DERIVED PROTEIN 4"/>
    <property type="match status" value="1"/>
</dbReference>
<dbReference type="Proteomes" id="UP000299102">
    <property type="component" value="Unassembled WGS sequence"/>
</dbReference>
<feature type="domain" description="PiggyBac transposable element-derived protein" evidence="2">
    <location>
        <begin position="1"/>
        <end position="73"/>
    </location>
</feature>
<name>A0A4C1V168_EUMVA</name>